<dbReference type="Gene3D" id="1.10.540.10">
    <property type="entry name" value="Acyl-CoA dehydrogenase/oxidase, N-terminal domain"/>
    <property type="match status" value="1"/>
</dbReference>
<evidence type="ECO:0000313" key="10">
    <source>
        <dbReference type="EMBL" id="ODQ93806.1"/>
    </source>
</evidence>
<proteinExistence type="inferred from homology"/>
<feature type="domain" description="Acyl-CoA oxidase/dehydrogenase middle" evidence="8">
    <location>
        <begin position="135"/>
        <end position="229"/>
    </location>
</feature>
<evidence type="ECO:0000259" key="8">
    <source>
        <dbReference type="Pfam" id="PF02770"/>
    </source>
</evidence>
<dbReference type="InterPro" id="IPR006091">
    <property type="entry name" value="Acyl-CoA_Oxase/DH_mid-dom"/>
</dbReference>
<dbReference type="EMBL" id="MIGZ01000058">
    <property type="protein sequence ID" value="ODQ93806.1"/>
    <property type="molecule type" value="Genomic_DNA"/>
</dbReference>
<keyword evidence="3 6" id="KW-0285">Flavoprotein</keyword>
<evidence type="ECO:0000259" key="7">
    <source>
        <dbReference type="Pfam" id="PF00441"/>
    </source>
</evidence>
<keyword evidence="4 6" id="KW-0274">FAD</keyword>
<evidence type="ECO:0008006" key="12">
    <source>
        <dbReference type="Google" id="ProtNLM"/>
    </source>
</evidence>
<dbReference type="Pfam" id="PF02770">
    <property type="entry name" value="Acyl-CoA_dh_M"/>
    <property type="match status" value="1"/>
</dbReference>
<comment type="similarity">
    <text evidence="2 6">Belongs to the acyl-CoA dehydrogenase family.</text>
</comment>
<dbReference type="GO" id="GO:0005886">
    <property type="term" value="C:plasma membrane"/>
    <property type="evidence" value="ECO:0007669"/>
    <property type="project" value="TreeGrafter"/>
</dbReference>
<evidence type="ECO:0000256" key="2">
    <source>
        <dbReference type="ARBA" id="ARBA00009347"/>
    </source>
</evidence>
<dbReference type="SUPFAM" id="SSF47203">
    <property type="entry name" value="Acyl-CoA dehydrogenase C-terminal domain-like"/>
    <property type="match status" value="1"/>
</dbReference>
<protein>
    <recommendedName>
        <fullName evidence="12">Acyl-CoA dehydrogenase</fullName>
    </recommendedName>
</protein>
<evidence type="ECO:0000313" key="11">
    <source>
        <dbReference type="Proteomes" id="UP000094243"/>
    </source>
</evidence>
<evidence type="ECO:0000256" key="5">
    <source>
        <dbReference type="ARBA" id="ARBA00023002"/>
    </source>
</evidence>
<dbReference type="InterPro" id="IPR009100">
    <property type="entry name" value="AcylCoA_DH/oxidase_NM_dom_sf"/>
</dbReference>
<comment type="cofactor">
    <cofactor evidence="1 6">
        <name>FAD</name>
        <dbReference type="ChEBI" id="CHEBI:57692"/>
    </cofactor>
</comment>
<evidence type="ECO:0000256" key="3">
    <source>
        <dbReference type="ARBA" id="ARBA00022630"/>
    </source>
</evidence>
<comment type="caution">
    <text evidence="10">The sequence shown here is derived from an EMBL/GenBank/DDBJ whole genome shotgun (WGS) entry which is preliminary data.</text>
</comment>
<dbReference type="AlphaFoldDB" id="A0A1E3RV49"/>
<gene>
    <name evidence="10" type="ORF">BHQ17_11815</name>
</gene>
<dbReference type="InterPro" id="IPR037069">
    <property type="entry name" value="AcylCoA_DH/ox_N_sf"/>
</dbReference>
<evidence type="ECO:0000256" key="6">
    <source>
        <dbReference type="RuleBase" id="RU362125"/>
    </source>
</evidence>
<keyword evidence="5 6" id="KW-0560">Oxidoreductase</keyword>
<dbReference type="GO" id="GO:0050660">
    <property type="term" value="F:flavin adenine dinucleotide binding"/>
    <property type="evidence" value="ECO:0007669"/>
    <property type="project" value="InterPro"/>
</dbReference>
<dbReference type="Pfam" id="PF00441">
    <property type="entry name" value="Acyl-CoA_dh_1"/>
    <property type="match status" value="1"/>
</dbReference>
<dbReference type="SUPFAM" id="SSF56645">
    <property type="entry name" value="Acyl-CoA dehydrogenase NM domain-like"/>
    <property type="match status" value="1"/>
</dbReference>
<sequence length="394" mass="42147">MYTVSEPFDDFPGSAAWDAEERAFRAQIRRHLTDNRAPVFDRFDMKNSLVETLAWHRRLAAAGFPLPVCPTELGGRPRSVALQLVQAEEMAAVGANFSVNIVGISMLTPLLLALGSPEQQARWLPPVGRGEELWCQLFSEPEAGSDLFGMRTTAITDGVTLRVNGQKIWSSTAEHADFGLMLARTEPGSAGKHGIGCFVVDMKSPGIDVRPIKQIGGSAEFAEVFFDDVTVPMTNVIGAPNDGATAALRVLAAERSGLTMGSYAVFAAQFRDVARLCAQRGTRGHRDALAKLWEALAVQRLNAIRQASAETEEPIQLLALAAAGKLRSGALSVMMQDLRAELLGMSAAAIGPDDHAAALGGERFVSSLGLSLGGGTHQMQRNAIADGLLRMPRS</sequence>
<name>A0A1E3RV49_9MYCO</name>
<accession>A0A1E3RV49</accession>
<evidence type="ECO:0000256" key="1">
    <source>
        <dbReference type="ARBA" id="ARBA00001974"/>
    </source>
</evidence>
<dbReference type="InterPro" id="IPR013786">
    <property type="entry name" value="AcylCoA_DH/ox_N"/>
</dbReference>
<dbReference type="OrthoDB" id="9770681at2"/>
<dbReference type="FunFam" id="2.40.110.10:FF:000011">
    <property type="entry name" value="Acyl-CoA dehydrogenase FadE34"/>
    <property type="match status" value="1"/>
</dbReference>
<organism evidence="10 11">
    <name type="scientific">Mycolicibacterium holsaticum</name>
    <dbReference type="NCBI Taxonomy" id="152142"/>
    <lineage>
        <taxon>Bacteria</taxon>
        <taxon>Bacillati</taxon>
        <taxon>Actinomycetota</taxon>
        <taxon>Actinomycetes</taxon>
        <taxon>Mycobacteriales</taxon>
        <taxon>Mycobacteriaceae</taxon>
        <taxon>Mycolicibacterium</taxon>
    </lineage>
</organism>
<dbReference type="Gene3D" id="2.40.110.10">
    <property type="entry name" value="Butyryl-CoA Dehydrogenase, subunit A, domain 2"/>
    <property type="match status" value="1"/>
</dbReference>
<reference evidence="11" key="1">
    <citation type="submission" date="2016-09" db="EMBL/GenBank/DDBJ databases">
        <authorList>
            <person name="Greninger A.L."/>
            <person name="Jerome K.R."/>
            <person name="Mcnair B."/>
            <person name="Wallis C."/>
            <person name="Fang F."/>
        </authorList>
    </citation>
    <scope>NUCLEOTIDE SEQUENCE [LARGE SCALE GENOMIC DNA]</scope>
    <source>
        <strain evidence="11">M7</strain>
    </source>
</reference>
<dbReference type="InterPro" id="IPR009075">
    <property type="entry name" value="AcylCo_DH/oxidase_C"/>
</dbReference>
<feature type="domain" description="Acyl-CoA dehydrogenase/oxidase C-terminal" evidence="7">
    <location>
        <begin position="241"/>
        <end position="388"/>
    </location>
</feature>
<dbReference type="Proteomes" id="UP000094243">
    <property type="component" value="Unassembled WGS sequence"/>
</dbReference>
<evidence type="ECO:0000259" key="9">
    <source>
        <dbReference type="Pfam" id="PF02771"/>
    </source>
</evidence>
<dbReference type="Pfam" id="PF02771">
    <property type="entry name" value="Acyl-CoA_dh_N"/>
    <property type="match status" value="1"/>
</dbReference>
<keyword evidence="11" id="KW-1185">Reference proteome</keyword>
<dbReference type="InterPro" id="IPR052161">
    <property type="entry name" value="Mycobact_Acyl-CoA_DH"/>
</dbReference>
<dbReference type="Gene3D" id="1.20.140.10">
    <property type="entry name" value="Butyryl-CoA Dehydrogenase, subunit A, domain 3"/>
    <property type="match status" value="1"/>
</dbReference>
<evidence type="ECO:0000256" key="4">
    <source>
        <dbReference type="ARBA" id="ARBA00022827"/>
    </source>
</evidence>
<dbReference type="PANTHER" id="PTHR43292">
    <property type="entry name" value="ACYL-COA DEHYDROGENASE"/>
    <property type="match status" value="1"/>
</dbReference>
<dbReference type="GO" id="GO:0016627">
    <property type="term" value="F:oxidoreductase activity, acting on the CH-CH group of donors"/>
    <property type="evidence" value="ECO:0007669"/>
    <property type="project" value="InterPro"/>
</dbReference>
<feature type="domain" description="Acyl-CoA dehydrogenase/oxidase N-terminal" evidence="9">
    <location>
        <begin position="19"/>
        <end position="131"/>
    </location>
</feature>
<dbReference type="PANTHER" id="PTHR43292:SF3">
    <property type="entry name" value="ACYL-COA DEHYDROGENASE FADE29"/>
    <property type="match status" value="1"/>
</dbReference>
<dbReference type="InterPro" id="IPR046373">
    <property type="entry name" value="Acyl-CoA_Oxase/DH_mid-dom_sf"/>
</dbReference>
<dbReference type="InterPro" id="IPR036250">
    <property type="entry name" value="AcylCo_DH-like_C"/>
</dbReference>